<gene>
    <name evidence="1" type="ORF">PUN28_001668</name>
</gene>
<sequence length="23" mass="2737">MLLRVYMYTSPRRERVRLAVGGI</sequence>
<proteinExistence type="predicted"/>
<reference evidence="1 2" key="1">
    <citation type="submission" date="2023-03" db="EMBL/GenBank/DDBJ databases">
        <title>High recombination rates correlate with genetic variation in Cardiocondyla obscurior ants.</title>
        <authorList>
            <person name="Errbii M."/>
        </authorList>
    </citation>
    <scope>NUCLEOTIDE SEQUENCE [LARGE SCALE GENOMIC DNA]</scope>
    <source>
        <strain evidence="1">Alpha-2009</strain>
        <tissue evidence="1">Whole body</tissue>
    </source>
</reference>
<dbReference type="AlphaFoldDB" id="A0AAW2GQN6"/>
<evidence type="ECO:0000313" key="1">
    <source>
        <dbReference type="EMBL" id="KAL0129561.1"/>
    </source>
</evidence>
<protein>
    <submittedName>
        <fullName evidence="1">Uncharacterized protein</fullName>
    </submittedName>
</protein>
<comment type="caution">
    <text evidence="1">The sequence shown here is derived from an EMBL/GenBank/DDBJ whole genome shotgun (WGS) entry which is preliminary data.</text>
</comment>
<keyword evidence="2" id="KW-1185">Reference proteome</keyword>
<evidence type="ECO:0000313" key="2">
    <source>
        <dbReference type="Proteomes" id="UP001430953"/>
    </source>
</evidence>
<name>A0AAW2GQN6_9HYME</name>
<accession>A0AAW2GQN6</accession>
<dbReference type="EMBL" id="JADYXP020000002">
    <property type="protein sequence ID" value="KAL0129561.1"/>
    <property type="molecule type" value="Genomic_DNA"/>
</dbReference>
<organism evidence="1 2">
    <name type="scientific">Cardiocondyla obscurior</name>
    <dbReference type="NCBI Taxonomy" id="286306"/>
    <lineage>
        <taxon>Eukaryota</taxon>
        <taxon>Metazoa</taxon>
        <taxon>Ecdysozoa</taxon>
        <taxon>Arthropoda</taxon>
        <taxon>Hexapoda</taxon>
        <taxon>Insecta</taxon>
        <taxon>Pterygota</taxon>
        <taxon>Neoptera</taxon>
        <taxon>Endopterygota</taxon>
        <taxon>Hymenoptera</taxon>
        <taxon>Apocrita</taxon>
        <taxon>Aculeata</taxon>
        <taxon>Formicoidea</taxon>
        <taxon>Formicidae</taxon>
        <taxon>Myrmicinae</taxon>
        <taxon>Cardiocondyla</taxon>
    </lineage>
</organism>
<dbReference type="Proteomes" id="UP001430953">
    <property type="component" value="Unassembled WGS sequence"/>
</dbReference>